<dbReference type="EMBL" id="WOFE01000002">
    <property type="protein sequence ID" value="MBM5571144.1"/>
    <property type="molecule type" value="Genomic_DNA"/>
</dbReference>
<evidence type="ECO:0000256" key="6">
    <source>
        <dbReference type="ARBA" id="ARBA00022573"/>
    </source>
</evidence>
<name>A0ABS2CAH1_9NEIS</name>
<evidence type="ECO:0000259" key="11">
    <source>
        <dbReference type="Pfam" id="PF00155"/>
    </source>
</evidence>
<evidence type="ECO:0000256" key="7">
    <source>
        <dbReference type="ARBA" id="ARBA00022898"/>
    </source>
</evidence>
<protein>
    <recommendedName>
        <fullName evidence="5">Putative 8-amino-7-oxononanoate synthase</fullName>
        <ecNumber evidence="4">4.1.1.81</ecNumber>
    </recommendedName>
    <alternativeName>
        <fullName evidence="9">L-threonine-O-3-phosphate decarboxylase</fullName>
    </alternativeName>
</protein>
<reference evidence="12 13" key="1">
    <citation type="submission" date="2019-11" db="EMBL/GenBank/DDBJ databases">
        <title>Novel Deefgea species.</title>
        <authorList>
            <person name="Han J.-H."/>
        </authorList>
    </citation>
    <scope>NUCLEOTIDE SEQUENCE [LARGE SCALE GENOMIC DNA]</scope>
    <source>
        <strain evidence="12 13">LMG 24817</strain>
    </source>
</reference>
<dbReference type="NCBIfam" id="TIGR01140">
    <property type="entry name" value="L_thr_O3P_dcar"/>
    <property type="match status" value="1"/>
</dbReference>
<keyword evidence="13" id="KW-1185">Reference proteome</keyword>
<dbReference type="PANTHER" id="PTHR42885:SF1">
    <property type="entry name" value="THREONINE-PHOSPHATE DECARBOXYLASE"/>
    <property type="match status" value="1"/>
</dbReference>
<comment type="cofactor">
    <cofactor evidence="1">
        <name>pyridoxal 5'-phosphate</name>
        <dbReference type="ChEBI" id="CHEBI:597326"/>
    </cofactor>
</comment>
<comment type="catalytic activity">
    <reaction evidence="10">
        <text>O-phospho-L-threonine + H(+) = (R)-1-aminopropan-2-yl phosphate + CO2</text>
        <dbReference type="Rhea" id="RHEA:11492"/>
        <dbReference type="ChEBI" id="CHEBI:15378"/>
        <dbReference type="ChEBI" id="CHEBI:16526"/>
        <dbReference type="ChEBI" id="CHEBI:58563"/>
        <dbReference type="ChEBI" id="CHEBI:58675"/>
        <dbReference type="EC" id="4.1.1.81"/>
    </reaction>
</comment>
<comment type="pathway">
    <text evidence="3">Cofactor biosynthesis; adenosylcobalamin biosynthesis.</text>
</comment>
<dbReference type="Gene3D" id="3.90.1150.10">
    <property type="entry name" value="Aspartate Aminotransferase, domain 1"/>
    <property type="match status" value="1"/>
</dbReference>
<keyword evidence="6" id="KW-0169">Cobalamin biosynthesis</keyword>
<evidence type="ECO:0000313" key="12">
    <source>
        <dbReference type="EMBL" id="MBM5571144.1"/>
    </source>
</evidence>
<dbReference type="InterPro" id="IPR015421">
    <property type="entry name" value="PyrdxlP-dep_Trfase_major"/>
</dbReference>
<proteinExistence type="predicted"/>
<dbReference type="PROSITE" id="PS00105">
    <property type="entry name" value="AA_TRANSFER_CLASS_1"/>
    <property type="match status" value="1"/>
</dbReference>
<evidence type="ECO:0000256" key="9">
    <source>
        <dbReference type="ARBA" id="ARBA00029996"/>
    </source>
</evidence>
<accession>A0ABS2CAH1</accession>
<dbReference type="Gene3D" id="3.40.640.10">
    <property type="entry name" value="Type I PLP-dependent aspartate aminotransferase-like (Major domain)"/>
    <property type="match status" value="1"/>
</dbReference>
<dbReference type="InterPro" id="IPR015422">
    <property type="entry name" value="PyrdxlP-dep_Trfase_small"/>
</dbReference>
<evidence type="ECO:0000256" key="10">
    <source>
        <dbReference type="ARBA" id="ARBA00048531"/>
    </source>
</evidence>
<dbReference type="EC" id="4.1.1.81" evidence="4"/>
<comment type="function">
    <text evidence="2">Decarboxylates L-threonine-O-3-phosphate to yield (R)-1-amino-2-propanol O-2-phosphate, the precursor for the linkage between the nucleotide loop and the corrin ring in cobalamin.</text>
</comment>
<evidence type="ECO:0000256" key="3">
    <source>
        <dbReference type="ARBA" id="ARBA00004953"/>
    </source>
</evidence>
<organism evidence="12 13">
    <name type="scientific">Deefgea chitinilytica</name>
    <dbReference type="NCBI Taxonomy" id="570276"/>
    <lineage>
        <taxon>Bacteria</taxon>
        <taxon>Pseudomonadati</taxon>
        <taxon>Pseudomonadota</taxon>
        <taxon>Betaproteobacteria</taxon>
        <taxon>Neisseriales</taxon>
        <taxon>Chitinibacteraceae</taxon>
        <taxon>Deefgea</taxon>
    </lineage>
</organism>
<dbReference type="InterPro" id="IPR015424">
    <property type="entry name" value="PyrdxlP-dep_Trfase"/>
</dbReference>
<dbReference type="GO" id="GO:0048472">
    <property type="term" value="F:threonine-phosphate decarboxylase activity"/>
    <property type="evidence" value="ECO:0007669"/>
    <property type="project" value="UniProtKB-EC"/>
</dbReference>
<sequence length="358" mass="38943">MAAFLRSLAGIDVVISGLAMNQAPRHGGNLQNLMRNFGGTLADWIDCSTGIAPYAFPLPTMPVQIAQRLPHPTPEFLSIAAIYYGSEQFLTVAGSQAAIVALPLLRTRCKVGVLRAAYAEHAWRWQLAGHTVVLLDVSEVESAATQLDVLILVNPNNPTGLLWSREQLRVLHKSLAPRGGWLIVDEAFIDVEPSQSLCADVGVAGLIVLRSVGKFFGLAGMRLGFVFAELAVREQLAKIIGPWTVSGPALWAGELALADTQWQNEQRARLAQDAVWLTALLTDVGLPPSSSHPLMQFCPAEQIDQWGYALASNRIYSRPFNTQDIGVDAIRFGAVAVSQRDEFECRLRSAAQQVNPRA</sequence>
<keyword evidence="8 12" id="KW-0456">Lyase</keyword>
<keyword evidence="7" id="KW-0663">Pyridoxal phosphate</keyword>
<evidence type="ECO:0000256" key="1">
    <source>
        <dbReference type="ARBA" id="ARBA00001933"/>
    </source>
</evidence>
<evidence type="ECO:0000256" key="4">
    <source>
        <dbReference type="ARBA" id="ARBA00012285"/>
    </source>
</evidence>
<dbReference type="CDD" id="cd00609">
    <property type="entry name" value="AAT_like"/>
    <property type="match status" value="1"/>
</dbReference>
<dbReference type="Pfam" id="PF00155">
    <property type="entry name" value="Aminotran_1_2"/>
    <property type="match status" value="1"/>
</dbReference>
<dbReference type="InterPro" id="IPR005860">
    <property type="entry name" value="CobD"/>
</dbReference>
<comment type="caution">
    <text evidence="12">The sequence shown here is derived from an EMBL/GenBank/DDBJ whole genome shotgun (WGS) entry which is preliminary data.</text>
</comment>
<evidence type="ECO:0000313" key="13">
    <source>
        <dbReference type="Proteomes" id="UP001195660"/>
    </source>
</evidence>
<gene>
    <name evidence="12" type="ORF">GM173_06060</name>
</gene>
<dbReference type="InterPro" id="IPR004838">
    <property type="entry name" value="NHTrfase_class1_PyrdxlP-BS"/>
</dbReference>
<dbReference type="SUPFAM" id="SSF53383">
    <property type="entry name" value="PLP-dependent transferases"/>
    <property type="match status" value="1"/>
</dbReference>
<evidence type="ECO:0000256" key="8">
    <source>
        <dbReference type="ARBA" id="ARBA00023239"/>
    </source>
</evidence>
<dbReference type="Proteomes" id="UP001195660">
    <property type="component" value="Unassembled WGS sequence"/>
</dbReference>
<evidence type="ECO:0000256" key="5">
    <source>
        <dbReference type="ARBA" id="ARBA00021531"/>
    </source>
</evidence>
<dbReference type="PANTHER" id="PTHR42885">
    <property type="entry name" value="HISTIDINOL-PHOSPHATE AMINOTRANSFERASE-RELATED"/>
    <property type="match status" value="1"/>
</dbReference>
<evidence type="ECO:0000256" key="2">
    <source>
        <dbReference type="ARBA" id="ARBA00003444"/>
    </source>
</evidence>
<dbReference type="InterPro" id="IPR004839">
    <property type="entry name" value="Aminotransferase_I/II_large"/>
</dbReference>
<feature type="domain" description="Aminotransferase class I/classII large" evidence="11">
    <location>
        <begin position="74"/>
        <end position="321"/>
    </location>
</feature>